<feature type="signal peptide" evidence="6">
    <location>
        <begin position="1"/>
        <end position="30"/>
    </location>
</feature>
<evidence type="ECO:0000313" key="8">
    <source>
        <dbReference type="EMBL" id="MBK4735077.1"/>
    </source>
</evidence>
<dbReference type="PANTHER" id="PTHR33751">
    <property type="entry name" value="CBB3-TYPE CYTOCHROME C OXIDASE SUBUNIT FIXP"/>
    <property type="match status" value="1"/>
</dbReference>
<sequence>MKRSRDVLAWLAPGFVALAALAGALPAAHAGEVPDTIAQRALACAACHGKEGRATREGFFPRIAGKPAGYLYNQLVNFREGRRQYPMMTYMVAHLSDAYLRELAEYFAGLHLPYPPAAAADATPEALARGRSLVVNGDAARDIPACVACHGQSLTGRLPAIPSLVGLPRDYLNAQFGAWRNGARHAAAPDCMAQISQRLDARDVAAVSAWLAVQPVPQDMRPEPPSATPLPLRCGSAALAER</sequence>
<feature type="binding site" description="axial binding residue" evidence="5">
    <location>
        <position position="48"/>
    </location>
    <ligand>
        <name>heme c</name>
        <dbReference type="ChEBI" id="CHEBI:61717"/>
        <label>1</label>
    </ligand>
    <ligandPart>
        <name>Fe</name>
        <dbReference type="ChEBI" id="CHEBI:18248"/>
    </ligandPart>
</feature>
<keyword evidence="6" id="KW-0732">Signal</keyword>
<evidence type="ECO:0000313" key="9">
    <source>
        <dbReference type="Proteomes" id="UP000622890"/>
    </source>
</evidence>
<dbReference type="Proteomes" id="UP000622890">
    <property type="component" value="Unassembled WGS sequence"/>
</dbReference>
<evidence type="ECO:0000259" key="7">
    <source>
        <dbReference type="PROSITE" id="PS51007"/>
    </source>
</evidence>
<evidence type="ECO:0000256" key="3">
    <source>
        <dbReference type="ARBA" id="ARBA00023004"/>
    </source>
</evidence>
<dbReference type="InterPro" id="IPR024167">
    <property type="entry name" value="Cytochrome_c4-like"/>
</dbReference>
<comment type="PTM">
    <text evidence="4">Binds 2 heme c groups covalently per subunit.</text>
</comment>
<dbReference type="PANTHER" id="PTHR33751:SF11">
    <property type="entry name" value="BLL4483 PROTEIN"/>
    <property type="match status" value="1"/>
</dbReference>
<comment type="caution">
    <text evidence="8">The sequence shown here is derived from an EMBL/GenBank/DDBJ whole genome shotgun (WGS) entry which is preliminary data.</text>
</comment>
<gene>
    <name evidence="8" type="ORF">JJB74_10695</name>
</gene>
<feature type="domain" description="Cytochrome c" evidence="7">
    <location>
        <begin position="125"/>
        <end position="215"/>
    </location>
</feature>
<dbReference type="PROSITE" id="PS51007">
    <property type="entry name" value="CYTC"/>
    <property type="match status" value="1"/>
</dbReference>
<feature type="chain" id="PRO_5037119898" evidence="6">
    <location>
        <begin position="31"/>
        <end position="242"/>
    </location>
</feature>
<dbReference type="Pfam" id="PF00034">
    <property type="entry name" value="Cytochrom_C"/>
    <property type="match status" value="1"/>
</dbReference>
<feature type="binding site" description="axial binding residue" evidence="5">
    <location>
        <position position="88"/>
    </location>
    <ligand>
        <name>heme c</name>
        <dbReference type="ChEBI" id="CHEBI:61717"/>
        <label>1</label>
    </ligand>
    <ligandPart>
        <name>Fe</name>
        <dbReference type="ChEBI" id="CHEBI:18248"/>
    </ligandPart>
</feature>
<dbReference type="AlphaFoldDB" id="A0A934SY88"/>
<evidence type="ECO:0000256" key="4">
    <source>
        <dbReference type="PIRSR" id="PIRSR000005-1"/>
    </source>
</evidence>
<dbReference type="GO" id="GO:0009055">
    <property type="term" value="F:electron transfer activity"/>
    <property type="evidence" value="ECO:0007669"/>
    <property type="project" value="InterPro"/>
</dbReference>
<dbReference type="SUPFAM" id="SSF46626">
    <property type="entry name" value="Cytochrome c"/>
    <property type="match status" value="2"/>
</dbReference>
<keyword evidence="9" id="KW-1185">Reference proteome</keyword>
<dbReference type="InterPro" id="IPR036909">
    <property type="entry name" value="Cyt_c-like_dom_sf"/>
</dbReference>
<feature type="binding site" description="covalent" evidence="4">
    <location>
        <position position="47"/>
    </location>
    <ligand>
        <name>heme c</name>
        <dbReference type="ChEBI" id="CHEBI:61717"/>
        <label>1</label>
    </ligand>
</feature>
<dbReference type="InterPro" id="IPR006311">
    <property type="entry name" value="TAT_signal"/>
</dbReference>
<keyword evidence="3 5" id="KW-0408">Iron</keyword>
<evidence type="ECO:0000256" key="1">
    <source>
        <dbReference type="ARBA" id="ARBA00022617"/>
    </source>
</evidence>
<reference evidence="8" key="1">
    <citation type="submission" date="2021-01" db="EMBL/GenBank/DDBJ databases">
        <title>Genome sequence of strain Noviherbaspirillum sp. DKR-6.</title>
        <authorList>
            <person name="Chaudhary D.K."/>
        </authorList>
    </citation>
    <scope>NUCLEOTIDE SEQUENCE</scope>
    <source>
        <strain evidence="8">DKR-6</strain>
    </source>
</reference>
<feature type="binding site" description="axial binding residue" evidence="5">
    <location>
        <position position="150"/>
    </location>
    <ligand>
        <name>heme c</name>
        <dbReference type="ChEBI" id="CHEBI:61717"/>
        <label>2</label>
    </ligand>
    <ligandPart>
        <name>Fe</name>
        <dbReference type="ChEBI" id="CHEBI:18248"/>
    </ligandPart>
</feature>
<feature type="binding site" description="covalent" evidence="4">
    <location>
        <position position="146"/>
    </location>
    <ligand>
        <name>heme c</name>
        <dbReference type="ChEBI" id="CHEBI:61717"/>
        <label>2</label>
    </ligand>
</feature>
<evidence type="ECO:0000256" key="6">
    <source>
        <dbReference type="SAM" id="SignalP"/>
    </source>
</evidence>
<keyword evidence="1 4" id="KW-0349">Heme</keyword>
<feature type="binding site" description="covalent" evidence="4">
    <location>
        <position position="149"/>
    </location>
    <ligand>
        <name>heme c</name>
        <dbReference type="ChEBI" id="CHEBI:61717"/>
        <label>2</label>
    </ligand>
</feature>
<dbReference type="Gene3D" id="1.10.760.10">
    <property type="entry name" value="Cytochrome c-like domain"/>
    <property type="match status" value="2"/>
</dbReference>
<dbReference type="InterPro" id="IPR009056">
    <property type="entry name" value="Cyt_c-like_dom"/>
</dbReference>
<name>A0A934SY88_9BURK</name>
<dbReference type="GO" id="GO:0005506">
    <property type="term" value="F:iron ion binding"/>
    <property type="evidence" value="ECO:0007669"/>
    <property type="project" value="InterPro"/>
</dbReference>
<dbReference type="EMBL" id="JAEPBG010000003">
    <property type="protein sequence ID" value="MBK4735077.1"/>
    <property type="molecule type" value="Genomic_DNA"/>
</dbReference>
<dbReference type="InterPro" id="IPR050597">
    <property type="entry name" value="Cytochrome_c_Oxidase_Subunit"/>
</dbReference>
<keyword evidence="2 5" id="KW-0479">Metal-binding</keyword>
<accession>A0A934SY88</accession>
<evidence type="ECO:0000256" key="5">
    <source>
        <dbReference type="PIRSR" id="PIRSR000005-2"/>
    </source>
</evidence>
<organism evidence="8 9">
    <name type="scientific">Noviherbaspirillum pedocola</name>
    <dbReference type="NCBI Taxonomy" id="2801341"/>
    <lineage>
        <taxon>Bacteria</taxon>
        <taxon>Pseudomonadati</taxon>
        <taxon>Pseudomonadota</taxon>
        <taxon>Betaproteobacteria</taxon>
        <taxon>Burkholderiales</taxon>
        <taxon>Oxalobacteraceae</taxon>
        <taxon>Noviherbaspirillum</taxon>
    </lineage>
</organism>
<proteinExistence type="predicted"/>
<dbReference type="GO" id="GO:0042597">
    <property type="term" value="C:periplasmic space"/>
    <property type="evidence" value="ECO:0007669"/>
    <property type="project" value="InterPro"/>
</dbReference>
<feature type="binding site" description="covalent" evidence="4">
    <location>
        <position position="44"/>
    </location>
    <ligand>
        <name>heme c</name>
        <dbReference type="ChEBI" id="CHEBI:61717"/>
        <label>1</label>
    </ligand>
</feature>
<dbReference type="PIRSF" id="PIRSF000005">
    <property type="entry name" value="Cytochrome_c4"/>
    <property type="match status" value="1"/>
</dbReference>
<protein>
    <submittedName>
        <fullName evidence="8">C-type cytochrome</fullName>
    </submittedName>
</protein>
<dbReference type="GO" id="GO:0020037">
    <property type="term" value="F:heme binding"/>
    <property type="evidence" value="ECO:0007669"/>
    <property type="project" value="InterPro"/>
</dbReference>
<dbReference type="PROSITE" id="PS51318">
    <property type="entry name" value="TAT"/>
    <property type="match status" value="1"/>
</dbReference>
<feature type="binding site" description="axial binding residue" evidence="5">
    <location>
        <position position="192"/>
    </location>
    <ligand>
        <name>heme c</name>
        <dbReference type="ChEBI" id="CHEBI:61717"/>
        <label>2</label>
    </ligand>
    <ligandPart>
        <name>Fe</name>
        <dbReference type="ChEBI" id="CHEBI:18248"/>
    </ligandPart>
</feature>
<evidence type="ECO:0000256" key="2">
    <source>
        <dbReference type="ARBA" id="ARBA00022723"/>
    </source>
</evidence>